<proteinExistence type="predicted"/>
<dbReference type="PANTHER" id="PTHR39624">
    <property type="entry name" value="PROTEIN INVOLVED IN RIMO-MEDIATED BETA-METHYLTHIOLATION OF RIBOSOMAL PROTEIN S12 YCAO"/>
    <property type="match status" value="1"/>
</dbReference>
<dbReference type="Gene3D" id="3.30.300.20">
    <property type="match status" value="1"/>
</dbReference>
<dbReference type="InterPro" id="IPR015946">
    <property type="entry name" value="KH_dom-like_a/b"/>
</dbReference>
<protein>
    <submittedName>
        <fullName evidence="1">OsmC-like protein</fullName>
    </submittedName>
</protein>
<name>A0A5C5WX47_9BACT</name>
<dbReference type="Pfam" id="PF02566">
    <property type="entry name" value="OsmC"/>
    <property type="match status" value="1"/>
</dbReference>
<dbReference type="InterPro" id="IPR003718">
    <property type="entry name" value="OsmC/Ohr_fam"/>
</dbReference>
<dbReference type="Proteomes" id="UP000316598">
    <property type="component" value="Unassembled WGS sequence"/>
</dbReference>
<gene>
    <name evidence="1" type="ORF">Pla22_27940</name>
</gene>
<dbReference type="SUPFAM" id="SSF82784">
    <property type="entry name" value="OsmC-like"/>
    <property type="match status" value="1"/>
</dbReference>
<dbReference type="AlphaFoldDB" id="A0A5C5WX47"/>
<reference evidence="1 2" key="1">
    <citation type="submission" date="2019-02" db="EMBL/GenBank/DDBJ databases">
        <title>Deep-cultivation of Planctomycetes and their phenomic and genomic characterization uncovers novel biology.</title>
        <authorList>
            <person name="Wiegand S."/>
            <person name="Jogler M."/>
            <person name="Boedeker C."/>
            <person name="Pinto D."/>
            <person name="Vollmers J."/>
            <person name="Rivas-Marin E."/>
            <person name="Kohn T."/>
            <person name="Peeters S.H."/>
            <person name="Heuer A."/>
            <person name="Rast P."/>
            <person name="Oberbeckmann S."/>
            <person name="Bunk B."/>
            <person name="Jeske O."/>
            <person name="Meyerdierks A."/>
            <person name="Storesund J.E."/>
            <person name="Kallscheuer N."/>
            <person name="Luecker S."/>
            <person name="Lage O.M."/>
            <person name="Pohl T."/>
            <person name="Merkel B.J."/>
            <person name="Hornburger P."/>
            <person name="Mueller R.-W."/>
            <person name="Bruemmer F."/>
            <person name="Labrenz M."/>
            <person name="Spormann A.M."/>
            <person name="Op Den Camp H."/>
            <person name="Overmann J."/>
            <person name="Amann R."/>
            <person name="Jetten M.S.M."/>
            <person name="Mascher T."/>
            <person name="Medema M.H."/>
            <person name="Devos D.P."/>
            <person name="Kaster A.-K."/>
            <person name="Ovreas L."/>
            <person name="Rohde M."/>
            <person name="Galperin M.Y."/>
            <person name="Jogler C."/>
        </authorList>
    </citation>
    <scope>NUCLEOTIDE SEQUENCE [LARGE SCALE GENOMIC DNA]</scope>
    <source>
        <strain evidence="1 2">Pla22</strain>
    </source>
</reference>
<evidence type="ECO:0000313" key="2">
    <source>
        <dbReference type="Proteomes" id="UP000316598"/>
    </source>
</evidence>
<comment type="caution">
    <text evidence="1">The sequence shown here is derived from an EMBL/GenBank/DDBJ whole genome shotgun (WGS) entry which is preliminary data.</text>
</comment>
<evidence type="ECO:0000313" key="1">
    <source>
        <dbReference type="EMBL" id="TWT55140.1"/>
    </source>
</evidence>
<accession>A0A5C5WX47</accession>
<keyword evidence="2" id="KW-1185">Reference proteome</keyword>
<dbReference type="EMBL" id="SJPI01000001">
    <property type="protein sequence ID" value="TWT55140.1"/>
    <property type="molecule type" value="Genomic_DNA"/>
</dbReference>
<organism evidence="1 2">
    <name type="scientific">Rubripirellula amarantea</name>
    <dbReference type="NCBI Taxonomy" id="2527999"/>
    <lineage>
        <taxon>Bacteria</taxon>
        <taxon>Pseudomonadati</taxon>
        <taxon>Planctomycetota</taxon>
        <taxon>Planctomycetia</taxon>
        <taxon>Pirellulales</taxon>
        <taxon>Pirellulaceae</taxon>
        <taxon>Rubripirellula</taxon>
    </lineage>
</organism>
<dbReference type="PANTHER" id="PTHR39624:SF2">
    <property type="entry name" value="OSMC-LIKE PROTEIN"/>
    <property type="match status" value="1"/>
</dbReference>
<dbReference type="InterPro" id="IPR036102">
    <property type="entry name" value="OsmC/Ohrsf"/>
</dbReference>
<sequence>MVPQRLLIMSGQLFYKAETKLMSVEIHIAYAGTLRCDATHGPSGMTLHTDAPVDNGGNGASFSPTDLVATALGSCVMTIMGLVAARHELDLTGTKVHVTKEMIASPVRRIGSLRTRVTLPATVDLDDSMRKRLEEAARKCPVHQSLHPDIDAPIDFVYP</sequence>